<dbReference type="GO" id="GO:0003677">
    <property type="term" value="F:DNA binding"/>
    <property type="evidence" value="ECO:0007669"/>
    <property type="project" value="UniProtKB-KW"/>
</dbReference>
<dbReference type="SUPFAM" id="SSF46785">
    <property type="entry name" value="Winged helix' DNA-binding domain"/>
    <property type="match status" value="1"/>
</dbReference>
<dbReference type="PROSITE" id="PS50995">
    <property type="entry name" value="HTH_MARR_2"/>
    <property type="match status" value="1"/>
</dbReference>
<name>A0A640VTA8_9RHOB</name>
<evidence type="ECO:0000313" key="6">
    <source>
        <dbReference type="Proteomes" id="UP000436522"/>
    </source>
</evidence>
<keyword evidence="3" id="KW-0804">Transcription</keyword>
<feature type="domain" description="HTH marR-type" evidence="4">
    <location>
        <begin position="18"/>
        <end position="150"/>
    </location>
</feature>
<evidence type="ECO:0000256" key="1">
    <source>
        <dbReference type="ARBA" id="ARBA00023015"/>
    </source>
</evidence>
<protein>
    <submittedName>
        <fullName evidence="5">MarR family transcriptional regulator</fullName>
    </submittedName>
</protein>
<dbReference type="AlphaFoldDB" id="A0A640VTA8"/>
<dbReference type="InterPro" id="IPR023187">
    <property type="entry name" value="Tscrpt_reg_MarR-type_CS"/>
</dbReference>
<gene>
    <name evidence="5" type="ORF">So717_26450</name>
</gene>
<evidence type="ECO:0000259" key="4">
    <source>
        <dbReference type="PROSITE" id="PS50995"/>
    </source>
</evidence>
<evidence type="ECO:0000256" key="2">
    <source>
        <dbReference type="ARBA" id="ARBA00023125"/>
    </source>
</evidence>
<sequence length="159" mass="17976">MTQKISQRSAVPTDYRLRHRLGFRLSRLSRLMQSRLEADLADYGLTRLRWCVLSSVEIEGHHAPSELAEHIGITRPAMSRLLKAMIREGLVERALDDADGRSRQISVTEAGRAKLHASWRKVDANQAHFMSKLSSTQQAALYDALDSLMMGESKMLDDL</sequence>
<keyword evidence="1" id="KW-0805">Transcription regulation</keyword>
<dbReference type="PROSITE" id="PS01117">
    <property type="entry name" value="HTH_MARR_1"/>
    <property type="match status" value="1"/>
</dbReference>
<accession>A0A640VTA8</accession>
<dbReference type="OrthoDB" id="7875399at2"/>
<dbReference type="EMBL" id="BLIV01000005">
    <property type="protein sequence ID" value="GFE50892.1"/>
    <property type="molecule type" value="Genomic_DNA"/>
</dbReference>
<dbReference type="PANTHER" id="PTHR42756:SF1">
    <property type="entry name" value="TRANSCRIPTIONAL REPRESSOR OF EMRAB OPERON"/>
    <property type="match status" value="1"/>
</dbReference>
<dbReference type="PRINTS" id="PR00598">
    <property type="entry name" value="HTHMARR"/>
</dbReference>
<comment type="caution">
    <text evidence="5">The sequence shown here is derived from an EMBL/GenBank/DDBJ whole genome shotgun (WGS) entry which is preliminary data.</text>
</comment>
<dbReference type="Proteomes" id="UP000436522">
    <property type="component" value="Unassembled WGS sequence"/>
</dbReference>
<dbReference type="InterPro" id="IPR036390">
    <property type="entry name" value="WH_DNA-bd_sf"/>
</dbReference>
<dbReference type="Gene3D" id="1.10.10.10">
    <property type="entry name" value="Winged helix-like DNA-binding domain superfamily/Winged helix DNA-binding domain"/>
    <property type="match status" value="1"/>
</dbReference>
<dbReference type="PANTHER" id="PTHR42756">
    <property type="entry name" value="TRANSCRIPTIONAL REGULATOR, MARR"/>
    <property type="match status" value="1"/>
</dbReference>
<reference evidence="5 6" key="1">
    <citation type="submission" date="2019-12" db="EMBL/GenBank/DDBJ databases">
        <title>Roseobacter cerasinus sp. nov., isolated from seawater around aquaculture.</title>
        <authorList>
            <person name="Muramatsu S."/>
            <person name="Takabe Y."/>
            <person name="Mori K."/>
            <person name="Takaichi S."/>
            <person name="Hanada S."/>
        </authorList>
    </citation>
    <scope>NUCLEOTIDE SEQUENCE [LARGE SCALE GENOMIC DNA]</scope>
    <source>
        <strain evidence="5 6">AI77</strain>
    </source>
</reference>
<evidence type="ECO:0000256" key="3">
    <source>
        <dbReference type="ARBA" id="ARBA00023163"/>
    </source>
</evidence>
<dbReference type="GO" id="GO:0003700">
    <property type="term" value="F:DNA-binding transcription factor activity"/>
    <property type="evidence" value="ECO:0007669"/>
    <property type="project" value="InterPro"/>
</dbReference>
<dbReference type="InterPro" id="IPR036388">
    <property type="entry name" value="WH-like_DNA-bd_sf"/>
</dbReference>
<dbReference type="InterPro" id="IPR000835">
    <property type="entry name" value="HTH_MarR-typ"/>
</dbReference>
<dbReference type="SMART" id="SM00347">
    <property type="entry name" value="HTH_MARR"/>
    <property type="match status" value="1"/>
</dbReference>
<keyword evidence="6" id="KW-1185">Reference proteome</keyword>
<keyword evidence="2" id="KW-0238">DNA-binding</keyword>
<dbReference type="RefSeq" id="WP_159978103.1">
    <property type="nucleotide sequence ID" value="NZ_BLIV01000005.1"/>
</dbReference>
<organism evidence="5 6">
    <name type="scientific">Roseobacter cerasinus</name>
    <dbReference type="NCBI Taxonomy" id="2602289"/>
    <lineage>
        <taxon>Bacteria</taxon>
        <taxon>Pseudomonadati</taxon>
        <taxon>Pseudomonadota</taxon>
        <taxon>Alphaproteobacteria</taxon>
        <taxon>Rhodobacterales</taxon>
        <taxon>Roseobacteraceae</taxon>
        <taxon>Roseobacter</taxon>
    </lineage>
</organism>
<dbReference type="Pfam" id="PF12802">
    <property type="entry name" value="MarR_2"/>
    <property type="match status" value="1"/>
</dbReference>
<proteinExistence type="predicted"/>
<evidence type="ECO:0000313" key="5">
    <source>
        <dbReference type="EMBL" id="GFE50892.1"/>
    </source>
</evidence>